<feature type="domain" description="WxxW" evidence="5">
    <location>
        <begin position="101"/>
        <end position="189"/>
    </location>
</feature>
<evidence type="ECO:0000313" key="6">
    <source>
        <dbReference type="EMBL" id="KAF3832251.1"/>
    </source>
</evidence>
<dbReference type="Pfam" id="PF13330">
    <property type="entry name" value="Mucin2_WxxW"/>
    <property type="match status" value="2"/>
</dbReference>
<evidence type="ECO:0000256" key="3">
    <source>
        <dbReference type="ARBA" id="ARBA00022729"/>
    </source>
</evidence>
<dbReference type="EMBL" id="JAAKFY010000027">
    <property type="protein sequence ID" value="KAF3832251.1"/>
    <property type="molecule type" value="Genomic_DNA"/>
</dbReference>
<evidence type="ECO:0000259" key="5">
    <source>
        <dbReference type="Pfam" id="PF13330"/>
    </source>
</evidence>
<keyword evidence="7" id="KW-1185">Reference proteome</keyword>
<protein>
    <recommendedName>
        <fullName evidence="5">WxxW domain-containing protein</fullName>
    </recommendedName>
</protein>
<gene>
    <name evidence="6" type="ORF">F7725_025916</name>
</gene>
<dbReference type="InterPro" id="IPR025155">
    <property type="entry name" value="WxxW_domain"/>
</dbReference>
<comment type="subcellular location">
    <subcellularLocation>
        <location evidence="1">Secreted</location>
    </subcellularLocation>
</comment>
<feature type="domain" description="WxxW" evidence="5">
    <location>
        <begin position="233"/>
        <end position="318"/>
    </location>
</feature>
<evidence type="ECO:0000256" key="4">
    <source>
        <dbReference type="ARBA" id="ARBA00023180"/>
    </source>
</evidence>
<accession>A0A7J5X5K7</accession>
<dbReference type="Proteomes" id="UP000518266">
    <property type="component" value="Unassembled WGS sequence"/>
</dbReference>
<evidence type="ECO:0000256" key="1">
    <source>
        <dbReference type="ARBA" id="ARBA00004613"/>
    </source>
</evidence>
<keyword evidence="2" id="KW-0964">Secreted</keyword>
<keyword evidence="3" id="KW-0732">Signal</keyword>
<proteinExistence type="predicted"/>
<dbReference type="OrthoDB" id="8959861at2759"/>
<comment type="caution">
    <text evidence="6">The sequence shown here is derived from an EMBL/GenBank/DDBJ whole genome shotgun (WGS) entry which is preliminary data.</text>
</comment>
<dbReference type="AlphaFoldDB" id="A0A7J5X5K7"/>
<evidence type="ECO:0000313" key="7">
    <source>
        <dbReference type="Proteomes" id="UP000518266"/>
    </source>
</evidence>
<reference evidence="6 7" key="1">
    <citation type="submission" date="2020-03" db="EMBL/GenBank/DDBJ databases">
        <title>Dissostichus mawsoni Genome sequencing and assembly.</title>
        <authorList>
            <person name="Park H."/>
        </authorList>
    </citation>
    <scope>NUCLEOTIDE SEQUENCE [LARGE SCALE GENOMIC DNA]</scope>
    <source>
        <strain evidence="6">DM0001</strain>
        <tissue evidence="6">Muscle</tissue>
    </source>
</reference>
<keyword evidence="4" id="KW-0325">Glycoprotein</keyword>
<evidence type="ECO:0000256" key="2">
    <source>
        <dbReference type="ARBA" id="ARBA00022525"/>
    </source>
</evidence>
<name>A0A7J5X5K7_DISMA</name>
<dbReference type="GO" id="GO:0005576">
    <property type="term" value="C:extracellular region"/>
    <property type="evidence" value="ECO:0007669"/>
    <property type="project" value="UniProtKB-SubCell"/>
</dbReference>
<sequence length="371" mass="40981">MNMSINYVNKTNYIFSACTCTYLNKTYYPGNTIYNTTDGLGNCFIAVCGTNGTIDKGSYLCPVPTPTTHMPIISTSTASQSSATFVFTTTPVTVPCNPCEWSPWYDTSFPTLGTPGGDRETYDKIREAGHKICAKPSEIQCRAEKFPNVSIDSVGQVVQCDLAKGLRCRNEDQSGPLALCFNYQVRLLCCDYSACPTKPTLSMTPSISTTKPPILLTTKHVTETPCQETLCQWSKWISSDYPEDGNGGGDNETIKHIIQKGFKICEDPVAVECRAEEYPTVPLHQLPQQVTCNKQGLVCKNNLKFPPICLNYEIRAECCRTVQCSTTPQTTITFTTTSQNTPTTTTTKPSTTTETTTLRQYQLHLVLVDMI</sequence>
<organism evidence="6 7">
    <name type="scientific">Dissostichus mawsoni</name>
    <name type="common">Antarctic cod</name>
    <dbReference type="NCBI Taxonomy" id="36200"/>
    <lineage>
        <taxon>Eukaryota</taxon>
        <taxon>Metazoa</taxon>
        <taxon>Chordata</taxon>
        <taxon>Craniata</taxon>
        <taxon>Vertebrata</taxon>
        <taxon>Euteleostomi</taxon>
        <taxon>Actinopterygii</taxon>
        <taxon>Neopterygii</taxon>
        <taxon>Teleostei</taxon>
        <taxon>Neoteleostei</taxon>
        <taxon>Acanthomorphata</taxon>
        <taxon>Eupercaria</taxon>
        <taxon>Perciformes</taxon>
        <taxon>Notothenioidei</taxon>
        <taxon>Nototheniidae</taxon>
        <taxon>Dissostichus</taxon>
    </lineage>
</organism>